<name>A0ABS6H9Z1_9PROT</name>
<dbReference type="Pfam" id="PF00005">
    <property type="entry name" value="ABC_tran"/>
    <property type="match status" value="1"/>
</dbReference>
<evidence type="ECO:0000256" key="5">
    <source>
        <dbReference type="ARBA" id="ARBA00023136"/>
    </source>
</evidence>
<dbReference type="InterPro" id="IPR003593">
    <property type="entry name" value="AAA+_ATPase"/>
</dbReference>
<keyword evidence="1" id="KW-1003">Cell membrane</keyword>
<keyword evidence="2" id="KW-0547">Nucleotide-binding</keyword>
<reference evidence="7 8" key="1">
    <citation type="submission" date="2021-01" db="EMBL/GenBank/DDBJ databases">
        <title>Roseomonas sp. nov, a bacterium isolated from an oil production mixture in Yumen Oilfield.</title>
        <authorList>
            <person name="Wu D."/>
        </authorList>
    </citation>
    <scope>NUCLEOTIDE SEQUENCE [LARGE SCALE GENOMIC DNA]</scope>
    <source>
        <strain evidence="7 8">ROY-5-3</strain>
    </source>
</reference>
<dbReference type="PROSITE" id="PS00211">
    <property type="entry name" value="ABC_TRANSPORTER_1"/>
    <property type="match status" value="1"/>
</dbReference>
<dbReference type="PROSITE" id="PS50893">
    <property type="entry name" value="ABC_TRANSPORTER_2"/>
    <property type="match status" value="1"/>
</dbReference>
<feature type="domain" description="ABC transporter" evidence="6">
    <location>
        <begin position="11"/>
        <end position="241"/>
    </location>
</feature>
<accession>A0ABS6H9Z1</accession>
<dbReference type="Proteomes" id="UP000689967">
    <property type="component" value="Unassembled WGS sequence"/>
</dbReference>
<evidence type="ECO:0000256" key="1">
    <source>
        <dbReference type="ARBA" id="ARBA00022475"/>
    </source>
</evidence>
<dbReference type="RefSeq" id="WP_216877547.1">
    <property type="nucleotide sequence ID" value="NZ_JAERQM010000005.1"/>
</dbReference>
<gene>
    <name evidence="7" type="ORF">JJQ90_17565</name>
</gene>
<evidence type="ECO:0000256" key="2">
    <source>
        <dbReference type="ARBA" id="ARBA00022741"/>
    </source>
</evidence>
<evidence type="ECO:0000256" key="3">
    <source>
        <dbReference type="ARBA" id="ARBA00022840"/>
    </source>
</evidence>
<dbReference type="PANTHER" id="PTHR43875:SF15">
    <property type="entry name" value="TREHALOSE IMPORT ATP-BINDING PROTEIN SUGC"/>
    <property type="match status" value="1"/>
</dbReference>
<dbReference type="Pfam" id="PF08402">
    <property type="entry name" value="TOBE_2"/>
    <property type="match status" value="1"/>
</dbReference>
<keyword evidence="3 7" id="KW-0067">ATP-binding</keyword>
<evidence type="ECO:0000313" key="7">
    <source>
        <dbReference type="EMBL" id="MBU8545537.1"/>
    </source>
</evidence>
<sequence length="365" mass="38489">MSTATASRGEIRLRSLAKTFDTMRALDEVSLVAAPGRFVVLLGPSGCGKSTLLRVLAGLEAPTQGEVWINGRDATALPPAARGIAMVFQSYALFPHLSVAENIVFGLRARGVAKAERAARLTRTAGMMGLAGLLDRRPSQLSGGQQQRVALARAVVAEAPICLMDEPLSNLDAKLRTEMRREIRALQQRLGITMVYVTHDQAEAMSMADQVVLMRDGRIEQDATPAEFYARPATTFAASFIGTPPMSLLRLTQGAQGAEVAGAPGFAVAPANAAGATLGIRPEEVTPTDGAGLPVRVMAAEFLGAETVLACAVGDGAEVMQARIPGHHALPAGTTLRLRLPPALHLFDATSGRRLPEPVRETAFA</sequence>
<dbReference type="InterPro" id="IPR047641">
    <property type="entry name" value="ABC_transpr_MalK/UgpC-like"/>
</dbReference>
<keyword evidence="4" id="KW-1278">Translocase</keyword>
<dbReference type="InterPro" id="IPR013611">
    <property type="entry name" value="Transp-assoc_OB_typ2"/>
</dbReference>
<organism evidence="7 8">
    <name type="scientific">Falsiroseomonas oleicola</name>
    <dbReference type="NCBI Taxonomy" id="2801474"/>
    <lineage>
        <taxon>Bacteria</taxon>
        <taxon>Pseudomonadati</taxon>
        <taxon>Pseudomonadota</taxon>
        <taxon>Alphaproteobacteria</taxon>
        <taxon>Acetobacterales</taxon>
        <taxon>Roseomonadaceae</taxon>
        <taxon>Falsiroseomonas</taxon>
    </lineage>
</organism>
<dbReference type="GO" id="GO:0005524">
    <property type="term" value="F:ATP binding"/>
    <property type="evidence" value="ECO:0007669"/>
    <property type="project" value="UniProtKB-KW"/>
</dbReference>
<evidence type="ECO:0000313" key="8">
    <source>
        <dbReference type="Proteomes" id="UP000689967"/>
    </source>
</evidence>
<proteinExistence type="predicted"/>
<protein>
    <submittedName>
        <fullName evidence="7">ABC transporter ATP-binding protein</fullName>
    </submittedName>
</protein>
<keyword evidence="8" id="KW-1185">Reference proteome</keyword>
<dbReference type="SMART" id="SM00382">
    <property type="entry name" value="AAA"/>
    <property type="match status" value="1"/>
</dbReference>
<dbReference type="InterPro" id="IPR003439">
    <property type="entry name" value="ABC_transporter-like_ATP-bd"/>
</dbReference>
<comment type="caution">
    <text evidence="7">The sequence shown here is derived from an EMBL/GenBank/DDBJ whole genome shotgun (WGS) entry which is preliminary data.</text>
</comment>
<evidence type="ECO:0000259" key="6">
    <source>
        <dbReference type="PROSITE" id="PS50893"/>
    </source>
</evidence>
<evidence type="ECO:0000256" key="4">
    <source>
        <dbReference type="ARBA" id="ARBA00022967"/>
    </source>
</evidence>
<dbReference type="PANTHER" id="PTHR43875">
    <property type="entry name" value="MALTODEXTRIN IMPORT ATP-BINDING PROTEIN MSMX"/>
    <property type="match status" value="1"/>
</dbReference>
<keyword evidence="5" id="KW-0472">Membrane</keyword>
<dbReference type="InterPro" id="IPR017871">
    <property type="entry name" value="ABC_transporter-like_CS"/>
</dbReference>
<dbReference type="EMBL" id="JAERQM010000005">
    <property type="protein sequence ID" value="MBU8545537.1"/>
    <property type="molecule type" value="Genomic_DNA"/>
</dbReference>